<feature type="signal peptide" evidence="1">
    <location>
        <begin position="1"/>
        <end position="28"/>
    </location>
</feature>
<proteinExistence type="predicted"/>
<organism evidence="3 4">
    <name type="scientific">Spirosoma utsteinense</name>
    <dbReference type="NCBI Taxonomy" id="2585773"/>
    <lineage>
        <taxon>Bacteria</taxon>
        <taxon>Pseudomonadati</taxon>
        <taxon>Bacteroidota</taxon>
        <taxon>Cytophagia</taxon>
        <taxon>Cytophagales</taxon>
        <taxon>Cytophagaceae</taxon>
        <taxon>Spirosoma</taxon>
    </lineage>
</organism>
<dbReference type="Proteomes" id="UP000700732">
    <property type="component" value="Unassembled WGS sequence"/>
</dbReference>
<dbReference type="Gene3D" id="2.60.40.10">
    <property type="entry name" value="Immunoglobulins"/>
    <property type="match status" value="1"/>
</dbReference>
<sequence length="441" mass="50838">MDNGKSMLVLMRSCLLLLFVIHQVSSMAQPSPDLQPVDRIYDPQVQTVLLFPQVGTNPNDPALTLNPPVISLDEQITLQLEFDDLTANYRSFRARLIHCNADWKKSVLNDIEFTYEYNDNPITDYQVSINTKIPFYHYRFTLPRVKLPGNYLLVVYDERKRENIILTRRFSTYQNRLNVAAAVGFSVDPARQFSDQQINLTIDYKGYQVISPQDDFRVVIRQNYRDDRTIIGLRPSNVRAFDQVLEYRVADLSNTMPGGNEFRFFDIRTVLSRANYIDRIDRPADRNIAYVQVDQPRSRGVYIQSDDFNGQYVIDHRETGNGATNGDYVETVFTLKTADIPGADVYVNGAFNLWQLNDRNRMAFDPALGVYRAAILLKQGVYNYDYTVLTTGSPPRVDESYIEGSYSSAENDYEIFVYHRPPAARADQLVAYRRVGVNKRR</sequence>
<evidence type="ECO:0000313" key="4">
    <source>
        <dbReference type="Proteomes" id="UP000700732"/>
    </source>
</evidence>
<dbReference type="Pfam" id="PF17116">
    <property type="entry name" value="T9SS_plug_1st"/>
    <property type="match status" value="1"/>
</dbReference>
<gene>
    <name evidence="3" type="ORF">FH603_3463</name>
</gene>
<reference evidence="3 4" key="1">
    <citation type="submission" date="2019-06" db="EMBL/GenBank/DDBJ databases">
        <title>Spirosoma utsteinense sp. nov. isolated from Antarctic ice-free soils.</title>
        <authorList>
            <person name="Tahon G."/>
        </authorList>
    </citation>
    <scope>NUCLEOTIDE SEQUENCE [LARGE SCALE GENOMIC DNA]</scope>
    <source>
        <strain evidence="3 4">LMG 31447</strain>
    </source>
</reference>
<comment type="caution">
    <text evidence="3">The sequence shown here is derived from an EMBL/GenBank/DDBJ whole genome shotgun (WGS) entry which is preliminary data.</text>
</comment>
<feature type="domain" description="Type 9 secretion system plug protein N-terminal" evidence="2">
    <location>
        <begin position="46"/>
        <end position="174"/>
    </location>
</feature>
<dbReference type="InterPro" id="IPR031345">
    <property type="entry name" value="T9SS_Plug_N"/>
</dbReference>
<feature type="chain" id="PRO_5045440222" description="Type 9 secretion system plug protein N-terminal domain-containing protein" evidence="1">
    <location>
        <begin position="29"/>
        <end position="441"/>
    </location>
</feature>
<evidence type="ECO:0000313" key="3">
    <source>
        <dbReference type="EMBL" id="MBC3792947.1"/>
    </source>
</evidence>
<accession>A0ABR6W8V4</accession>
<protein>
    <recommendedName>
        <fullName evidence="2">Type 9 secretion system plug protein N-terminal domain-containing protein</fullName>
    </recommendedName>
</protein>
<keyword evidence="1" id="KW-0732">Signal</keyword>
<name>A0ABR6W8V4_9BACT</name>
<dbReference type="InterPro" id="IPR013783">
    <property type="entry name" value="Ig-like_fold"/>
</dbReference>
<evidence type="ECO:0000256" key="1">
    <source>
        <dbReference type="SAM" id="SignalP"/>
    </source>
</evidence>
<keyword evidence="4" id="KW-1185">Reference proteome</keyword>
<dbReference type="EMBL" id="VFIA01000021">
    <property type="protein sequence ID" value="MBC3792947.1"/>
    <property type="molecule type" value="Genomic_DNA"/>
</dbReference>
<evidence type="ECO:0000259" key="2">
    <source>
        <dbReference type="Pfam" id="PF17116"/>
    </source>
</evidence>